<comment type="caution">
    <text evidence="13">The sequence shown here is derived from an EMBL/GenBank/DDBJ whole genome shotgun (WGS) entry which is preliminary data.</text>
</comment>
<evidence type="ECO:0000313" key="14">
    <source>
        <dbReference type="Proteomes" id="UP000551758"/>
    </source>
</evidence>
<organism evidence="13 14">
    <name type="scientific">Diceros bicornis minor</name>
    <name type="common">South-central black rhinoceros</name>
    <dbReference type="NCBI Taxonomy" id="77932"/>
    <lineage>
        <taxon>Eukaryota</taxon>
        <taxon>Metazoa</taxon>
        <taxon>Chordata</taxon>
        <taxon>Craniata</taxon>
        <taxon>Vertebrata</taxon>
        <taxon>Euteleostomi</taxon>
        <taxon>Mammalia</taxon>
        <taxon>Eutheria</taxon>
        <taxon>Laurasiatheria</taxon>
        <taxon>Perissodactyla</taxon>
        <taxon>Rhinocerotidae</taxon>
        <taxon>Diceros</taxon>
    </lineage>
</organism>
<protein>
    <recommendedName>
        <fullName evidence="12">G-protein coupled receptors family 1 profile domain-containing protein</fullName>
    </recommendedName>
</protein>
<evidence type="ECO:0000256" key="4">
    <source>
        <dbReference type="ARBA" id="ARBA00022692"/>
    </source>
</evidence>
<comment type="function">
    <text evidence="1">Putative odorant or sperm cell receptor.</text>
</comment>
<reference evidence="13 14" key="1">
    <citation type="journal article" date="2020" name="Mol. Biol. Evol.">
        <title>Interspecific Gene Flow and the Evolution of Specialization in Black and White Rhinoceros.</title>
        <authorList>
            <person name="Moodley Y."/>
            <person name="Westbury M.V."/>
            <person name="Russo I.M."/>
            <person name="Gopalakrishnan S."/>
            <person name="Rakotoarivelo A."/>
            <person name="Olsen R.A."/>
            <person name="Prost S."/>
            <person name="Tunstall T."/>
            <person name="Ryder O.A."/>
            <person name="Dalen L."/>
            <person name="Bruford M.W."/>
        </authorList>
    </citation>
    <scope>NUCLEOTIDE SEQUENCE [LARGE SCALE GENOMIC DNA]</scope>
    <source>
        <strain evidence="13">SBR-YM</strain>
        <tissue evidence="13">Skin</tissue>
    </source>
</reference>
<feature type="compositionally biased region" description="Basic and acidic residues" evidence="10">
    <location>
        <begin position="120"/>
        <end position="134"/>
    </location>
</feature>
<dbReference type="GO" id="GO:0004984">
    <property type="term" value="F:olfactory receptor activity"/>
    <property type="evidence" value="ECO:0007669"/>
    <property type="project" value="InterPro"/>
</dbReference>
<evidence type="ECO:0000256" key="8">
    <source>
        <dbReference type="ARBA" id="ARBA00023136"/>
    </source>
</evidence>
<keyword evidence="14" id="KW-1185">Reference proteome</keyword>
<evidence type="ECO:0000256" key="7">
    <source>
        <dbReference type="ARBA" id="ARBA00023040"/>
    </source>
</evidence>
<feature type="domain" description="G-protein coupled receptors family 1 profile" evidence="12">
    <location>
        <begin position="214"/>
        <end position="304"/>
    </location>
</feature>
<name>A0A7J7ES80_DICBM</name>
<dbReference type="SUPFAM" id="SSF81321">
    <property type="entry name" value="Family A G protein-coupled receptor-like"/>
    <property type="match status" value="1"/>
</dbReference>
<keyword evidence="8 11" id="KW-0472">Membrane</keyword>
<keyword evidence="5" id="KW-0552">Olfaction</keyword>
<dbReference type="PANTHER" id="PTHR26450">
    <property type="entry name" value="OLFACTORY RECEPTOR 56B1-RELATED"/>
    <property type="match status" value="1"/>
</dbReference>
<proteinExistence type="predicted"/>
<dbReference type="AlphaFoldDB" id="A0A7J7ES80"/>
<feature type="region of interest" description="Disordered" evidence="10">
    <location>
        <begin position="115"/>
        <end position="134"/>
    </location>
</feature>
<gene>
    <name evidence="13" type="ORF">HPG69_005676</name>
</gene>
<keyword evidence="3" id="KW-0716">Sensory transduction</keyword>
<evidence type="ECO:0000256" key="6">
    <source>
        <dbReference type="ARBA" id="ARBA00022989"/>
    </source>
</evidence>
<dbReference type="PROSITE" id="PS00237">
    <property type="entry name" value="G_PROTEIN_RECEP_F1_1"/>
    <property type="match status" value="1"/>
</dbReference>
<dbReference type="InterPro" id="IPR050402">
    <property type="entry name" value="OR51/52/56-like"/>
</dbReference>
<evidence type="ECO:0000256" key="2">
    <source>
        <dbReference type="ARBA" id="ARBA00004141"/>
    </source>
</evidence>
<feature type="transmembrane region" description="Helical" evidence="11">
    <location>
        <begin position="198"/>
        <end position="219"/>
    </location>
</feature>
<evidence type="ECO:0000256" key="10">
    <source>
        <dbReference type="SAM" id="MobiDB-lite"/>
    </source>
</evidence>
<keyword evidence="7" id="KW-0297">G-protein coupled receptor</keyword>
<evidence type="ECO:0000256" key="3">
    <source>
        <dbReference type="ARBA" id="ARBA00022606"/>
    </source>
</evidence>
<keyword evidence="7" id="KW-0675">Receptor</keyword>
<evidence type="ECO:0000256" key="1">
    <source>
        <dbReference type="ARBA" id="ARBA00003929"/>
    </source>
</evidence>
<accession>A0A7J7ES80</accession>
<dbReference type="InterPro" id="IPR000276">
    <property type="entry name" value="GPCR_Rhodpsn"/>
</dbReference>
<feature type="transmembrane region" description="Helical" evidence="11">
    <location>
        <begin position="231"/>
        <end position="255"/>
    </location>
</feature>
<evidence type="ECO:0000256" key="9">
    <source>
        <dbReference type="ARBA" id="ARBA00023224"/>
    </source>
</evidence>
<evidence type="ECO:0000259" key="12">
    <source>
        <dbReference type="PROSITE" id="PS50262"/>
    </source>
</evidence>
<keyword evidence="9" id="KW-0807">Transducer</keyword>
<dbReference type="Gene3D" id="1.20.1070.10">
    <property type="entry name" value="Rhodopsin 7-helix transmembrane proteins"/>
    <property type="match status" value="1"/>
</dbReference>
<dbReference type="GO" id="GO:0004930">
    <property type="term" value="F:G protein-coupled receptor activity"/>
    <property type="evidence" value="ECO:0007669"/>
    <property type="project" value="UniProtKB-KW"/>
</dbReference>
<sequence length="304" mass="34837">MKGTLTIEDVWHPLLEEGGKNEPAKAILWSLVELLGQWYQAQSKYVHLQLKGYFLQCETFPDIEKRNGPEKGFHGPVVNKCEETGYKTMKKGGVYDKFESFLEFVKKRVSQGVSDASMENSRHREAKNNGKGIQEQERRARVVTILSRMQPPASLPLPRNVHKPPKKGQMPVPGHFLLTTYYALLAAAHRRGFEHVHIWISFPLCLMYFMAIPGNYTILFVVRTEPSLHELMYYFLSMLALSNLGLSFSSLPIMLRIFLFNVMGISADACITQEFFIHEFTDMESSVLPIMSFDRFVAIRNPLI</sequence>
<keyword evidence="4 11" id="KW-0812">Transmembrane</keyword>
<dbReference type="GO" id="GO:0005886">
    <property type="term" value="C:plasma membrane"/>
    <property type="evidence" value="ECO:0007669"/>
    <property type="project" value="TreeGrafter"/>
</dbReference>
<dbReference type="Proteomes" id="UP000551758">
    <property type="component" value="Unassembled WGS sequence"/>
</dbReference>
<dbReference type="InterPro" id="IPR000725">
    <property type="entry name" value="Olfact_rcpt"/>
</dbReference>
<dbReference type="PANTHER" id="PTHR26450:SF435">
    <property type="entry name" value="OLFACTORY RECEPTOR"/>
    <property type="match status" value="1"/>
</dbReference>
<keyword evidence="6 11" id="KW-1133">Transmembrane helix</keyword>
<comment type="subcellular location">
    <subcellularLocation>
        <location evidence="2">Membrane</location>
        <topology evidence="2">Multi-pass membrane protein</topology>
    </subcellularLocation>
</comment>
<dbReference type="InterPro" id="IPR017452">
    <property type="entry name" value="GPCR_Rhodpsn_7TM"/>
</dbReference>
<dbReference type="PROSITE" id="PS50262">
    <property type="entry name" value="G_PROTEIN_RECEP_F1_2"/>
    <property type="match status" value="1"/>
</dbReference>
<evidence type="ECO:0000256" key="5">
    <source>
        <dbReference type="ARBA" id="ARBA00022725"/>
    </source>
</evidence>
<dbReference type="Pfam" id="PF13853">
    <property type="entry name" value="7tm_4"/>
    <property type="match status" value="1"/>
</dbReference>
<evidence type="ECO:0000313" key="13">
    <source>
        <dbReference type="EMBL" id="KAF5918642.1"/>
    </source>
</evidence>
<evidence type="ECO:0000256" key="11">
    <source>
        <dbReference type="SAM" id="Phobius"/>
    </source>
</evidence>
<dbReference type="EMBL" id="JACDTQ010002427">
    <property type="protein sequence ID" value="KAF5918642.1"/>
    <property type="molecule type" value="Genomic_DNA"/>
</dbReference>